<dbReference type="RefSeq" id="WP_186859094.1">
    <property type="nucleotide sequence ID" value="NZ_JACOOO010000001.1"/>
</dbReference>
<sequence length="146" mass="17413">MKRKRSALLIIAFILVTTLFISCENANREDLSDFRAKFDAYVDVQTEALYNYVYGYCSKEEFLTQQEKNIEFLYSIQEFCPDEFKSLLSEYLECLKDFKVNNNDESYGRFKISLDNLYNEITTVSNENNLNYDNILKEKYINEMKR</sequence>
<evidence type="ECO:0000313" key="1">
    <source>
        <dbReference type="EMBL" id="MBC5627533.1"/>
    </source>
</evidence>
<reference evidence="1 2" key="1">
    <citation type="submission" date="2020-08" db="EMBL/GenBank/DDBJ databases">
        <title>Genome public.</title>
        <authorList>
            <person name="Liu C."/>
            <person name="Sun Q."/>
        </authorList>
    </citation>
    <scope>NUCLEOTIDE SEQUENCE [LARGE SCALE GENOMIC DNA]</scope>
    <source>
        <strain evidence="1 2">NSJ-6</strain>
    </source>
</reference>
<accession>A0ABR7D9Z0</accession>
<evidence type="ECO:0008006" key="3">
    <source>
        <dbReference type="Google" id="ProtNLM"/>
    </source>
</evidence>
<dbReference type="EMBL" id="JACOOO010000001">
    <property type="protein sequence ID" value="MBC5627533.1"/>
    <property type="molecule type" value="Genomic_DNA"/>
</dbReference>
<evidence type="ECO:0000313" key="2">
    <source>
        <dbReference type="Proteomes" id="UP000596929"/>
    </source>
</evidence>
<proteinExistence type="predicted"/>
<dbReference type="Proteomes" id="UP000596929">
    <property type="component" value="Unassembled WGS sequence"/>
</dbReference>
<name>A0ABR7D9Z0_9CLOT</name>
<organism evidence="1 2">
    <name type="scientific">Clostridium hominis</name>
    <dbReference type="NCBI Taxonomy" id="2763036"/>
    <lineage>
        <taxon>Bacteria</taxon>
        <taxon>Bacillati</taxon>
        <taxon>Bacillota</taxon>
        <taxon>Clostridia</taxon>
        <taxon>Eubacteriales</taxon>
        <taxon>Clostridiaceae</taxon>
        <taxon>Clostridium</taxon>
    </lineage>
</organism>
<comment type="caution">
    <text evidence="1">The sequence shown here is derived from an EMBL/GenBank/DDBJ whole genome shotgun (WGS) entry which is preliminary data.</text>
</comment>
<gene>
    <name evidence="1" type="ORF">H8S20_01355</name>
</gene>
<protein>
    <recommendedName>
        <fullName evidence="3">Lipoprotein</fullName>
    </recommendedName>
</protein>
<dbReference type="PROSITE" id="PS51257">
    <property type="entry name" value="PROKAR_LIPOPROTEIN"/>
    <property type="match status" value="1"/>
</dbReference>
<keyword evidence="2" id="KW-1185">Reference proteome</keyword>